<gene>
    <name evidence="2" type="ORF">EW026_g1336</name>
</gene>
<keyword evidence="1" id="KW-0812">Transmembrane</keyword>
<feature type="transmembrane region" description="Helical" evidence="1">
    <location>
        <begin position="77"/>
        <end position="94"/>
    </location>
</feature>
<keyword evidence="1" id="KW-1133">Transmembrane helix</keyword>
<sequence>MRWTEHAEKEHSATVFNIHALLALPKASFIWSIICLSIFFTLRLWSLTIGGTLMCLNTEPSARSLADATQLPECRTVPFISTAAVVIIILHAAFVTRKFLAVGKITCNEAYN</sequence>
<reference evidence="2 3" key="1">
    <citation type="submission" date="2019-02" db="EMBL/GenBank/DDBJ databases">
        <title>Genome sequencing of the rare red list fungi Phlebia centrifuga.</title>
        <authorList>
            <person name="Buettner E."/>
            <person name="Kellner H."/>
        </authorList>
    </citation>
    <scope>NUCLEOTIDE SEQUENCE [LARGE SCALE GENOMIC DNA]</scope>
    <source>
        <strain evidence="2 3">DSM 108282</strain>
    </source>
</reference>
<organism evidence="2 3">
    <name type="scientific">Hermanssonia centrifuga</name>
    <dbReference type="NCBI Taxonomy" id="98765"/>
    <lineage>
        <taxon>Eukaryota</taxon>
        <taxon>Fungi</taxon>
        <taxon>Dikarya</taxon>
        <taxon>Basidiomycota</taxon>
        <taxon>Agaricomycotina</taxon>
        <taxon>Agaricomycetes</taxon>
        <taxon>Polyporales</taxon>
        <taxon>Meruliaceae</taxon>
        <taxon>Hermanssonia</taxon>
    </lineage>
</organism>
<feature type="transmembrane region" description="Helical" evidence="1">
    <location>
        <begin position="29"/>
        <end position="56"/>
    </location>
</feature>
<proteinExistence type="predicted"/>
<keyword evidence="3" id="KW-1185">Reference proteome</keyword>
<evidence type="ECO:0000313" key="2">
    <source>
        <dbReference type="EMBL" id="THH01315.1"/>
    </source>
</evidence>
<comment type="caution">
    <text evidence="2">The sequence shown here is derived from an EMBL/GenBank/DDBJ whole genome shotgun (WGS) entry which is preliminary data.</text>
</comment>
<accession>A0A4S4KRQ6</accession>
<protein>
    <submittedName>
        <fullName evidence="2">Uncharacterized protein</fullName>
    </submittedName>
</protein>
<dbReference type="Proteomes" id="UP000309038">
    <property type="component" value="Unassembled WGS sequence"/>
</dbReference>
<evidence type="ECO:0000313" key="3">
    <source>
        <dbReference type="Proteomes" id="UP000309038"/>
    </source>
</evidence>
<dbReference type="AlphaFoldDB" id="A0A4S4KRQ6"/>
<keyword evidence="1" id="KW-0472">Membrane</keyword>
<dbReference type="EMBL" id="SGPJ01000026">
    <property type="protein sequence ID" value="THH01315.1"/>
    <property type="molecule type" value="Genomic_DNA"/>
</dbReference>
<name>A0A4S4KRQ6_9APHY</name>
<evidence type="ECO:0000256" key="1">
    <source>
        <dbReference type="SAM" id="Phobius"/>
    </source>
</evidence>